<dbReference type="EMBL" id="JANBVO010000009">
    <property type="protein sequence ID" value="KAJ9149899.1"/>
    <property type="molecule type" value="Genomic_DNA"/>
</dbReference>
<dbReference type="Proteomes" id="UP001174694">
    <property type="component" value="Unassembled WGS sequence"/>
</dbReference>
<gene>
    <name evidence="2" type="ORF">NKR23_g4114</name>
</gene>
<comment type="caution">
    <text evidence="2">The sequence shown here is derived from an EMBL/GenBank/DDBJ whole genome shotgun (WGS) entry which is preliminary data.</text>
</comment>
<keyword evidence="3" id="KW-1185">Reference proteome</keyword>
<accession>A0AA38VGD8</accession>
<evidence type="ECO:0000313" key="3">
    <source>
        <dbReference type="Proteomes" id="UP001174694"/>
    </source>
</evidence>
<dbReference type="AlphaFoldDB" id="A0AA38VGD8"/>
<organism evidence="2 3">
    <name type="scientific">Pleurostoma richardsiae</name>
    <dbReference type="NCBI Taxonomy" id="41990"/>
    <lineage>
        <taxon>Eukaryota</taxon>
        <taxon>Fungi</taxon>
        <taxon>Dikarya</taxon>
        <taxon>Ascomycota</taxon>
        <taxon>Pezizomycotina</taxon>
        <taxon>Sordariomycetes</taxon>
        <taxon>Sordariomycetidae</taxon>
        <taxon>Calosphaeriales</taxon>
        <taxon>Pleurostomataceae</taxon>
        <taxon>Pleurostoma</taxon>
    </lineage>
</organism>
<protein>
    <submittedName>
        <fullName evidence="2">Uncharacterized protein</fullName>
    </submittedName>
</protein>
<feature type="region of interest" description="Disordered" evidence="1">
    <location>
        <begin position="198"/>
        <end position="233"/>
    </location>
</feature>
<evidence type="ECO:0000256" key="1">
    <source>
        <dbReference type="SAM" id="MobiDB-lite"/>
    </source>
</evidence>
<name>A0AA38VGD8_9PEZI</name>
<evidence type="ECO:0000313" key="2">
    <source>
        <dbReference type="EMBL" id="KAJ9149899.1"/>
    </source>
</evidence>
<reference evidence="2" key="1">
    <citation type="submission" date="2022-07" db="EMBL/GenBank/DDBJ databases">
        <title>Fungi with potential for degradation of polypropylene.</title>
        <authorList>
            <person name="Gostincar C."/>
        </authorList>
    </citation>
    <scope>NUCLEOTIDE SEQUENCE</scope>
    <source>
        <strain evidence="2">EXF-13308</strain>
    </source>
</reference>
<sequence length="677" mass="74922">MHGKACIISVFGERVLKPSDCNISVGLSVFAVSPHVAFLYTDVEFNKTYVLSTKGCFSALLPPGKRNPKLDYNTKWDDLPQVSYENLTRISVPPPTQGLGKDEIALQDNSRISLAALLSQQTVDEKVMREIMLNEDNMRSVAITAKLRGESDKLGAWLDKVEDKIAKDDQQDQYEQEVLESQLFKDVEARIMMREGNVHAPGFPQRSPTAKPPSSKIQKASRESSHMRQSSTTMRTLSYSDMSMPGDNLSTCPYDDLISPPNSLNLANAGFLRPTQGKEYFSGTCSKCGVGGAVMTLLLTTPIVLPPTDNFPVEGSVSKLIYPLAMGNYPETDIISNTLVCDECSAEMARVGFTPRGEALAGVLPLVSYSKNQDAWLQTVYLATKKRFSRSDIAMVFLAILFTKLERLLSAEGTVNPSLRLALEWECNMIQSQVVLVPGTTPTTDQFGTGTVLEALLRNFRDALNTDKSPLLLRYPLDGFIVANAALSNSRHNGVLSGEKRKTIVLLRFLYHLVENVCAYGKENGEVQLHAAKNLVLLMDDPSGPRSLFRWNSVRQFSIIFKNVEELRKHLRERVAPVAYKLSVTVSDLVDTPLLSAANLADFRRLGVLSNWIESQTGHAVAIFVHHLLRVDFGDCSPEEVFQRLRNDPGVKEALADPAKLSARDVELVIKSLPPLE</sequence>
<proteinExistence type="predicted"/>